<reference evidence="1 2" key="1">
    <citation type="journal article" date="2016" name="Nat. Commun.">
        <title>Thousands of microbial genomes shed light on interconnected biogeochemical processes in an aquifer system.</title>
        <authorList>
            <person name="Anantharaman K."/>
            <person name="Brown C.T."/>
            <person name="Hug L.A."/>
            <person name="Sharon I."/>
            <person name="Castelle C.J."/>
            <person name="Probst A.J."/>
            <person name="Thomas B.C."/>
            <person name="Singh A."/>
            <person name="Wilkins M.J."/>
            <person name="Karaoz U."/>
            <person name="Brodie E.L."/>
            <person name="Williams K.H."/>
            <person name="Hubbard S.S."/>
            <person name="Banfield J.F."/>
        </authorList>
    </citation>
    <scope>NUCLEOTIDE SEQUENCE [LARGE SCALE GENOMIC DNA]</scope>
</reference>
<proteinExistence type="predicted"/>
<organism evidence="1 2">
    <name type="scientific">Candidatus Buchananbacteria bacterium RBG_13_36_9</name>
    <dbReference type="NCBI Taxonomy" id="1797530"/>
    <lineage>
        <taxon>Bacteria</taxon>
        <taxon>Candidatus Buchananiibacteriota</taxon>
    </lineage>
</organism>
<evidence type="ECO:0000313" key="1">
    <source>
        <dbReference type="EMBL" id="OGY41474.1"/>
    </source>
</evidence>
<dbReference type="AlphaFoldDB" id="A0A1G1XNH4"/>
<dbReference type="EMBL" id="MHHZ01000018">
    <property type="protein sequence ID" value="OGY41474.1"/>
    <property type="molecule type" value="Genomic_DNA"/>
</dbReference>
<accession>A0A1G1XNH4</accession>
<evidence type="ECO:0000313" key="2">
    <source>
        <dbReference type="Proteomes" id="UP000176498"/>
    </source>
</evidence>
<sequence length="71" mass="8118">MGGTDFQVIVRHQRYYKILLAMQKKALTKHCPFCDGQLALSHSIWTQCKKCKATIDLATVITKNGQNKKYC</sequence>
<gene>
    <name evidence="1" type="ORF">A2Y82_01050</name>
</gene>
<name>A0A1G1XNH4_9BACT</name>
<dbReference type="Proteomes" id="UP000176498">
    <property type="component" value="Unassembled WGS sequence"/>
</dbReference>
<comment type="caution">
    <text evidence="1">The sequence shown here is derived from an EMBL/GenBank/DDBJ whole genome shotgun (WGS) entry which is preliminary data.</text>
</comment>
<protein>
    <submittedName>
        <fullName evidence="1">Uncharacterized protein</fullName>
    </submittedName>
</protein>